<reference evidence="5" key="1">
    <citation type="submission" date="2015-06" db="EMBL/GenBank/DDBJ databases">
        <title>Comparative genomics of Burkholderia leaf nodule symbionts.</title>
        <authorList>
            <person name="Carlier A."/>
            <person name="Eberl L."/>
            <person name="Pinto-Carbo M."/>
        </authorList>
    </citation>
    <scope>NUCLEOTIDE SEQUENCE [LARGE SCALE GENOMIC DNA]</scope>
    <source>
        <strain evidence="5">UZHbot4</strain>
    </source>
</reference>
<proteinExistence type="predicted"/>
<keyword evidence="5" id="KW-1185">Reference proteome</keyword>
<dbReference type="PANTHER" id="PTHR30004:SF3">
    <property type="entry name" value="4-HYDROXYTHREONINE-4-PHOSPHATE DEHYDROGENASE 2-RELATED"/>
    <property type="match status" value="1"/>
</dbReference>
<dbReference type="AlphaFoldDB" id="A0A0L0MCG6"/>
<dbReference type="RefSeq" id="WP_332309118.1">
    <property type="nucleotide sequence ID" value="NZ_LFJJ01000089.1"/>
</dbReference>
<dbReference type="Pfam" id="PF04166">
    <property type="entry name" value="PdxA"/>
    <property type="match status" value="1"/>
</dbReference>
<dbReference type="PANTHER" id="PTHR30004">
    <property type="entry name" value="4-HYDROXYTHREONINE-4-PHOSPHATE DEHYDROGENASE"/>
    <property type="match status" value="1"/>
</dbReference>
<dbReference type="PATRIC" id="fig|242163.4.peg.6939"/>
<dbReference type="GO" id="GO:0050570">
    <property type="term" value="F:4-hydroxythreonine-4-phosphate dehydrogenase activity"/>
    <property type="evidence" value="ECO:0007669"/>
    <property type="project" value="UniProtKB-EC"/>
</dbReference>
<evidence type="ECO:0000256" key="3">
    <source>
        <dbReference type="ARBA" id="ARBA00023027"/>
    </source>
</evidence>
<gene>
    <name evidence="4" type="ORF">BVER_04718</name>
</gene>
<dbReference type="SUPFAM" id="SSF53659">
    <property type="entry name" value="Isocitrate/Isopropylmalate dehydrogenase-like"/>
    <property type="match status" value="1"/>
</dbReference>
<accession>A0A0L0MCG6</accession>
<organism evidence="4 5">
    <name type="scientific">Candidatus Burkholderia verschuerenii</name>
    <dbReference type="NCBI Taxonomy" id="242163"/>
    <lineage>
        <taxon>Bacteria</taxon>
        <taxon>Pseudomonadati</taxon>
        <taxon>Pseudomonadota</taxon>
        <taxon>Betaproteobacteria</taxon>
        <taxon>Burkholderiales</taxon>
        <taxon>Burkholderiaceae</taxon>
        <taxon>Burkholderia</taxon>
    </lineage>
</organism>
<dbReference type="Proteomes" id="UP000036959">
    <property type="component" value="Unassembled WGS sequence"/>
</dbReference>
<comment type="caution">
    <text evidence="4">The sequence shown here is derived from an EMBL/GenBank/DDBJ whole genome shotgun (WGS) entry which is preliminary data.</text>
</comment>
<protein>
    <submittedName>
        <fullName evidence="4">4-hydroxythreonine-4-phosphate dehydrogenase</fullName>
        <ecNumber evidence="4">1.1.1.262</ecNumber>
    </submittedName>
</protein>
<evidence type="ECO:0000313" key="5">
    <source>
        <dbReference type="Proteomes" id="UP000036959"/>
    </source>
</evidence>
<evidence type="ECO:0000313" key="4">
    <source>
        <dbReference type="EMBL" id="KND59960.1"/>
    </source>
</evidence>
<keyword evidence="2 4" id="KW-0560">Oxidoreductase</keyword>
<keyword evidence="3" id="KW-0520">NAD</keyword>
<dbReference type="EC" id="1.1.1.262" evidence="4"/>
<evidence type="ECO:0000256" key="2">
    <source>
        <dbReference type="ARBA" id="ARBA00023002"/>
    </source>
</evidence>
<sequence length="332" mass="34618">MSDQPVRIALSIGDPAGIGAEIIARLLADPATHANAHITLISNREALARGAAAAGVPVPQASDWLDIPEWAGSDAVFAPGVIGEASGRFMLDSLTLAVRMVQQGQADAVCFGPLNKSALRAGGMKEENEMRWFAKLLEHRGVCGELNVLDPLWTARVTSHIPLKDVSAHLSPQAVADAIGMLTAALRASGNEAPRIGVCGLNPHNGNHGNYGSEEADVIEPGMALAQSRGFASSGPYPADTIFLRARAAELDGIVTMYHDQGQIATKLLGFDVGVTVEGGLPIPVTTPAHGTAYDIVGQGKASATAMARLRSRLPDGALEANRAHRGRLSQA</sequence>
<dbReference type="Gene3D" id="3.40.718.10">
    <property type="entry name" value="Isopropylmalate Dehydrogenase"/>
    <property type="match status" value="1"/>
</dbReference>
<dbReference type="GO" id="GO:0051287">
    <property type="term" value="F:NAD binding"/>
    <property type="evidence" value="ECO:0007669"/>
    <property type="project" value="InterPro"/>
</dbReference>
<name>A0A0L0MCG6_9BURK</name>
<dbReference type="EMBL" id="LFJJ01000089">
    <property type="protein sequence ID" value="KND59960.1"/>
    <property type="molecule type" value="Genomic_DNA"/>
</dbReference>
<dbReference type="GO" id="GO:0046872">
    <property type="term" value="F:metal ion binding"/>
    <property type="evidence" value="ECO:0007669"/>
    <property type="project" value="UniProtKB-KW"/>
</dbReference>
<dbReference type="InterPro" id="IPR005255">
    <property type="entry name" value="PdxA_fam"/>
</dbReference>
<keyword evidence="1" id="KW-0479">Metal-binding</keyword>
<evidence type="ECO:0000256" key="1">
    <source>
        <dbReference type="ARBA" id="ARBA00022723"/>
    </source>
</evidence>